<dbReference type="Pfam" id="PF07751">
    <property type="entry name" value="Abi_2"/>
    <property type="match status" value="1"/>
</dbReference>
<dbReference type="InterPro" id="IPR011664">
    <property type="entry name" value="Abi_system_AbiD/AbiF-like"/>
</dbReference>
<dbReference type="OrthoDB" id="5363652at2"/>
<evidence type="ECO:0000313" key="4">
    <source>
        <dbReference type="Proteomes" id="UP000290517"/>
    </source>
</evidence>
<reference evidence="3 4" key="1">
    <citation type="submission" date="2019-01" db="EMBL/GenBank/DDBJ databases">
        <title>Oerskovia turbata Genome sequencing and assembly.</title>
        <authorList>
            <person name="Dou T."/>
        </authorList>
    </citation>
    <scope>NUCLEOTIDE SEQUENCE [LARGE SCALE GENOMIC DNA]</scope>
    <source>
        <strain evidence="2 3">JCM12123</strain>
        <strain evidence="1 4">JCM3160</strain>
    </source>
</reference>
<dbReference type="EMBL" id="SDJQ01000028">
    <property type="protein sequence ID" value="RXR30707.1"/>
    <property type="molecule type" value="Genomic_DNA"/>
</dbReference>
<dbReference type="Proteomes" id="UP000289805">
    <property type="component" value="Unassembled WGS sequence"/>
</dbReference>
<sequence length="531" mass="59441">MTSLDSTYAKPFLTVPEQARRLRERGMDCSTASFASGILERYGYYRLSGYWHLYRARPTPPEPQLDDDGREIRLDSFVDGTSLAHVVALYDFDHELRTRLNDMLSSIETSFRFFIGHRLGRAGTFAHRCPETLGAVHDPEPGAVPEPTAAYREWLEEYDRHERRARDVFVLHFREKYGPHLPIWVATEVMSFGVLSNLYTLMPQVDQEILAARFQVHTADGRGDRGALANWLNNLRNVRNICAHYGRLWNRTFDVLIDAPGQARKGAGDTHLACLADTGVNNKLYGVVLIMRHLLLSIAPGRTDVVDLVDFIESRSLGLRFSMGQLGFPTDWRSSPVWDRGFRIDSAPMLAANLLDQTESLTAAKTRAALVDVEFEATGTPPPSEQAGRARKRAQRQLLRTYRHFGVVLEVEIGGAKYYPAFQFRDGKIIDALAEVNKFLSDTCVGAQPVHVTAALLDWWQTPHPRLPQQTDGSCQSPLDLLNSVSEACFTRITEETGALTSFAVQLMADSPVPAHESASAMSEPVSTINH</sequence>
<dbReference type="Proteomes" id="UP000290517">
    <property type="component" value="Unassembled WGS sequence"/>
</dbReference>
<dbReference type="RefSeq" id="WP_084690399.1">
    <property type="nucleotide sequence ID" value="NZ_JOFV01000022.1"/>
</dbReference>
<dbReference type="AlphaFoldDB" id="A0A4Q1KLS1"/>
<organism evidence="2 3">
    <name type="scientific">Oerskovia turbata</name>
    <dbReference type="NCBI Taxonomy" id="1713"/>
    <lineage>
        <taxon>Bacteria</taxon>
        <taxon>Bacillati</taxon>
        <taxon>Actinomycetota</taxon>
        <taxon>Actinomycetes</taxon>
        <taxon>Micrococcales</taxon>
        <taxon>Cellulomonadaceae</taxon>
        <taxon>Oerskovia</taxon>
    </lineage>
</organism>
<proteinExistence type="predicted"/>
<accession>A0A4Q1KLS1</accession>
<keyword evidence="4" id="KW-1185">Reference proteome</keyword>
<comment type="caution">
    <text evidence="2">The sequence shown here is derived from an EMBL/GenBank/DDBJ whole genome shotgun (WGS) entry which is preliminary data.</text>
</comment>
<evidence type="ECO:0000313" key="2">
    <source>
        <dbReference type="EMBL" id="RXR30707.1"/>
    </source>
</evidence>
<protein>
    <submittedName>
        <fullName evidence="2">Abi family protein</fullName>
    </submittedName>
</protein>
<name>A0A4Q1KLS1_9CELL</name>
<evidence type="ECO:0000313" key="1">
    <source>
        <dbReference type="EMBL" id="RXR22761.1"/>
    </source>
</evidence>
<dbReference type="EMBL" id="SDJR01000012">
    <property type="protein sequence ID" value="RXR22761.1"/>
    <property type="molecule type" value="Genomic_DNA"/>
</dbReference>
<gene>
    <name evidence="1" type="ORF">EQW73_16250</name>
    <name evidence="2" type="ORF">EQW78_17160</name>
</gene>
<evidence type="ECO:0000313" key="3">
    <source>
        <dbReference type="Proteomes" id="UP000289805"/>
    </source>
</evidence>